<evidence type="ECO:0000256" key="2">
    <source>
        <dbReference type="ARBA" id="ARBA00022490"/>
    </source>
</evidence>
<dbReference type="InterPro" id="IPR003111">
    <property type="entry name" value="Lon_prtase_N"/>
</dbReference>
<sequence length="774" mass="86832">MEPKLTQVRKLPLLPLRGLLVYPSMVLHLDVGRDKSVKALEQAMLEDQMLLLSSQSEVSVEDPAQDDIYPVGTVATVRQMLRLPNNTIRVLVEGLTRAEIIEYVSNDDFYEVKVNLIEEQSGAEHETEAFRRSVLAKFESYVSLSKKVTAETLATVADITEPGRFADMVAGHLPLKLKDKQYLLELSNVRDRLEALLEMLENESEVLELERKIHSQVKKRIEKTQKEYYLREQMKAIQKELGDKEGRVGEVEELREQLKSLGAPEKVLEKLTKEIDRLEKIPPSSAEGAVVRNYIDWVMQIPWGTRTEDDMDLNKAESILEADHYGLEKPKERVLEYLAVQQLVKQLKGPILCMVGPPGVGKTSLARSIAKSLGRKFVRISLGGVRDEAEIRGHRRTYVGAMPGRIIQALKTAGSMNPVVLLDEIDKMGSDMRGDPSAAMLEVLDPEQNNTFSDHFIELPVDLSQVLFVTTANAVHNIPRPLLDRMEYIPLSGYTELEKLEIAKRHLFEKQLRDHGLQEEQLQLDDDVIRRLIREYTREAGVRQLEQRLAALCRKAAKIIVSKSEETVRIASSDIEEFLGVPRYRYGQSEQEHQVGIVTGLAWTEVGGDTLTIEVTVVPGAGKLLLTGKLGDVMKESAQAAFSYIRSKANVWGLEPSFHEKLDIHIHVPEGAIPKDGPSAGIAMATALVSALTKRHVSKDVAMTGEITLRGRVLPIGGLKEKSLAAHRAGIQKVLFPHDNVRDLDDIPESVREELVFVPVRHMDEVLEHALLDQ</sequence>
<keyword evidence="4 9" id="KW-0547">Nucleotide-binding</keyword>
<dbReference type="GO" id="GO:0004252">
    <property type="term" value="F:serine-type endopeptidase activity"/>
    <property type="evidence" value="ECO:0007669"/>
    <property type="project" value="UniProtKB-EC"/>
</dbReference>
<dbReference type="Pfam" id="PF02190">
    <property type="entry name" value="LON_substr_bdg"/>
    <property type="match status" value="1"/>
</dbReference>
<comment type="induction">
    <text evidence="9">By heat shock.</text>
</comment>
<dbReference type="InterPro" id="IPR004815">
    <property type="entry name" value="Lon_bac/euk-typ"/>
</dbReference>
<dbReference type="InterPro" id="IPR008268">
    <property type="entry name" value="Peptidase_S16_AS"/>
</dbReference>
<evidence type="ECO:0000313" key="16">
    <source>
        <dbReference type="EMBL" id="MBD8501186.1"/>
    </source>
</evidence>
<proteinExistence type="evidence at transcript level"/>
<dbReference type="PANTHER" id="PTHR10046">
    <property type="entry name" value="ATP DEPENDENT LON PROTEASE FAMILY MEMBER"/>
    <property type="match status" value="1"/>
</dbReference>
<gene>
    <name evidence="9 16" type="primary">lon</name>
    <name evidence="16" type="ORF">IFO66_23200</name>
</gene>
<dbReference type="Gene3D" id="3.30.230.10">
    <property type="match status" value="1"/>
</dbReference>
<dbReference type="PROSITE" id="PS51786">
    <property type="entry name" value="LON_PROTEOLYTIC"/>
    <property type="match status" value="1"/>
</dbReference>
<dbReference type="InterPro" id="IPR054594">
    <property type="entry name" value="Lon_lid"/>
</dbReference>
<dbReference type="Proteomes" id="UP000634529">
    <property type="component" value="Unassembled WGS sequence"/>
</dbReference>
<comment type="function">
    <text evidence="9">ATP-dependent serine protease that mediates the selective degradation of mutant and abnormal proteins as well as certain short-lived regulatory proteins. Required for cellular homeostasis and for survival from DNA damage and developmental changes induced by stress. Degrades polypeptides processively to yield small peptide fragments that are 5 to 10 amino acids long. Binds to DNA in a double-stranded, site-specific manner.</text>
</comment>
<dbReference type="InterPro" id="IPR003593">
    <property type="entry name" value="AAA+_ATPase"/>
</dbReference>
<organism evidence="16 17">
    <name type="scientific">Paenibacillus arenosi</name>
    <dbReference type="NCBI Taxonomy" id="2774142"/>
    <lineage>
        <taxon>Bacteria</taxon>
        <taxon>Bacillati</taxon>
        <taxon>Bacillota</taxon>
        <taxon>Bacilli</taxon>
        <taxon>Bacillales</taxon>
        <taxon>Paenibacillaceae</taxon>
        <taxon>Paenibacillus</taxon>
    </lineage>
</organism>
<dbReference type="Gene3D" id="2.30.130.40">
    <property type="entry name" value="LON domain-like"/>
    <property type="match status" value="1"/>
</dbReference>
<comment type="caution">
    <text evidence="16">The sequence shown here is derived from an EMBL/GenBank/DDBJ whole genome shotgun (WGS) entry which is preliminary data.</text>
</comment>
<name>A0ABR9B7Q5_9BACL</name>
<dbReference type="PRINTS" id="PR00830">
    <property type="entry name" value="ENDOLAPTASE"/>
</dbReference>
<comment type="catalytic activity">
    <reaction evidence="9 10 11">
        <text>Hydrolysis of proteins in presence of ATP.</text>
        <dbReference type="EC" id="3.4.21.53"/>
    </reaction>
</comment>
<dbReference type="PROSITE" id="PS01046">
    <property type="entry name" value="LON_SER"/>
    <property type="match status" value="1"/>
</dbReference>
<dbReference type="InterPro" id="IPR027065">
    <property type="entry name" value="Lon_Prtase"/>
</dbReference>
<keyword evidence="5 9" id="KW-0378">Hydrolase</keyword>
<protein>
    <recommendedName>
        <fullName evidence="9 10">Lon protease</fullName>
        <ecNumber evidence="9 10">3.4.21.53</ecNumber>
    </recommendedName>
    <alternativeName>
        <fullName evidence="9">ATP-dependent protease La</fullName>
    </alternativeName>
</protein>
<evidence type="ECO:0000313" key="17">
    <source>
        <dbReference type="Proteomes" id="UP000634529"/>
    </source>
</evidence>
<feature type="domain" description="Lon proteolytic" evidence="14">
    <location>
        <begin position="592"/>
        <end position="773"/>
    </location>
</feature>
<dbReference type="InterPro" id="IPR027417">
    <property type="entry name" value="P-loop_NTPase"/>
</dbReference>
<dbReference type="Pfam" id="PF05362">
    <property type="entry name" value="Lon_C"/>
    <property type="match status" value="1"/>
</dbReference>
<evidence type="ECO:0000256" key="13">
    <source>
        <dbReference type="SAM" id="Coils"/>
    </source>
</evidence>
<feature type="coiled-coil region" evidence="13">
    <location>
        <begin position="183"/>
        <end position="217"/>
    </location>
</feature>
<keyword evidence="3 9" id="KW-0645">Protease</keyword>
<dbReference type="Gene3D" id="1.10.8.60">
    <property type="match status" value="1"/>
</dbReference>
<evidence type="ECO:0000256" key="11">
    <source>
        <dbReference type="PROSITE-ProRule" id="PRU01122"/>
    </source>
</evidence>
<dbReference type="InterPro" id="IPR046336">
    <property type="entry name" value="Lon_prtase_N_sf"/>
</dbReference>
<dbReference type="CDD" id="cd19500">
    <property type="entry name" value="RecA-like_Lon"/>
    <property type="match status" value="1"/>
</dbReference>
<evidence type="ECO:0000256" key="9">
    <source>
        <dbReference type="HAMAP-Rule" id="MF_01973"/>
    </source>
</evidence>
<dbReference type="Gene3D" id="1.20.58.1480">
    <property type="match status" value="1"/>
</dbReference>
<dbReference type="Pfam" id="PF00004">
    <property type="entry name" value="AAA"/>
    <property type="match status" value="1"/>
</dbReference>
<keyword evidence="2 9" id="KW-0963">Cytoplasm</keyword>
<comment type="subunit">
    <text evidence="9 10">Homohexamer. Organized in a ring with a central cavity.</text>
</comment>
<evidence type="ECO:0000259" key="15">
    <source>
        <dbReference type="PROSITE" id="PS51787"/>
    </source>
</evidence>
<feature type="binding site" evidence="9">
    <location>
        <begin position="356"/>
        <end position="363"/>
    </location>
    <ligand>
        <name>ATP</name>
        <dbReference type="ChEBI" id="CHEBI:30616"/>
    </ligand>
</feature>
<dbReference type="InterPro" id="IPR015947">
    <property type="entry name" value="PUA-like_sf"/>
</dbReference>
<dbReference type="InterPro" id="IPR003959">
    <property type="entry name" value="ATPase_AAA_core"/>
</dbReference>
<comment type="subcellular location">
    <subcellularLocation>
        <location evidence="1 9 10">Cytoplasm</location>
    </subcellularLocation>
</comment>
<feature type="domain" description="Lon N-terminal" evidence="15">
    <location>
        <begin position="11"/>
        <end position="204"/>
    </location>
</feature>
<dbReference type="PIRSF" id="PIRSF001174">
    <property type="entry name" value="Lon_proteas"/>
    <property type="match status" value="1"/>
</dbReference>
<evidence type="ECO:0000256" key="3">
    <source>
        <dbReference type="ARBA" id="ARBA00022670"/>
    </source>
</evidence>
<keyword evidence="17" id="KW-1185">Reference proteome</keyword>
<dbReference type="EMBL" id="JACYTN010000042">
    <property type="protein sequence ID" value="MBD8501186.1"/>
    <property type="molecule type" value="Genomic_DNA"/>
</dbReference>
<dbReference type="InterPro" id="IPR020568">
    <property type="entry name" value="Ribosomal_Su5_D2-typ_SF"/>
</dbReference>
<dbReference type="EC" id="3.4.21.53" evidence="9 10"/>
<keyword evidence="6 9" id="KW-0720">Serine protease</keyword>
<reference evidence="16 17" key="1">
    <citation type="submission" date="2020-09" db="EMBL/GenBank/DDBJ databases">
        <title>Paenibacillus sp. CAU 1523 isolated from sand of Haeundae Beach.</title>
        <authorList>
            <person name="Kim W."/>
        </authorList>
    </citation>
    <scope>NUCLEOTIDE SEQUENCE [LARGE SCALE GENOMIC DNA]</scope>
    <source>
        <strain evidence="16 17">CAU 1523</strain>
    </source>
</reference>
<dbReference type="Pfam" id="PF22667">
    <property type="entry name" value="Lon_lid"/>
    <property type="match status" value="1"/>
</dbReference>
<evidence type="ECO:0000256" key="12">
    <source>
        <dbReference type="RuleBase" id="RU000591"/>
    </source>
</evidence>
<feature type="active site" evidence="9 11">
    <location>
        <position position="679"/>
    </location>
</feature>
<evidence type="ECO:0000256" key="6">
    <source>
        <dbReference type="ARBA" id="ARBA00022825"/>
    </source>
</evidence>
<dbReference type="SMART" id="SM00382">
    <property type="entry name" value="AAA"/>
    <property type="match status" value="1"/>
</dbReference>
<dbReference type="NCBIfam" id="NF008053">
    <property type="entry name" value="PRK10787.1"/>
    <property type="match status" value="1"/>
</dbReference>
<dbReference type="InterPro" id="IPR008269">
    <property type="entry name" value="Lon_proteolytic"/>
</dbReference>
<accession>A0ABR9B7Q5</accession>
<dbReference type="SUPFAM" id="SSF54211">
    <property type="entry name" value="Ribosomal protein S5 domain 2-like"/>
    <property type="match status" value="1"/>
</dbReference>
<dbReference type="NCBIfam" id="TIGR00763">
    <property type="entry name" value="lon"/>
    <property type="match status" value="1"/>
</dbReference>
<dbReference type="SUPFAM" id="SSF88697">
    <property type="entry name" value="PUA domain-like"/>
    <property type="match status" value="1"/>
</dbReference>
<keyword evidence="13" id="KW-0175">Coiled coil</keyword>
<keyword evidence="7 9" id="KW-0067">ATP-binding</keyword>
<evidence type="ECO:0000256" key="7">
    <source>
        <dbReference type="ARBA" id="ARBA00022840"/>
    </source>
</evidence>
<dbReference type="Gene3D" id="3.40.50.300">
    <property type="entry name" value="P-loop containing nucleotide triphosphate hydrolases"/>
    <property type="match status" value="1"/>
</dbReference>
<dbReference type="PROSITE" id="PS51787">
    <property type="entry name" value="LON_N"/>
    <property type="match status" value="1"/>
</dbReference>
<evidence type="ECO:0000259" key="14">
    <source>
        <dbReference type="PROSITE" id="PS51786"/>
    </source>
</evidence>
<evidence type="ECO:0000256" key="10">
    <source>
        <dbReference type="PIRNR" id="PIRNR001174"/>
    </source>
</evidence>
<dbReference type="SUPFAM" id="SSF52540">
    <property type="entry name" value="P-loop containing nucleoside triphosphate hydrolases"/>
    <property type="match status" value="1"/>
</dbReference>
<dbReference type="InterPro" id="IPR027543">
    <property type="entry name" value="Lon_bac"/>
</dbReference>
<dbReference type="SMART" id="SM00464">
    <property type="entry name" value="LON"/>
    <property type="match status" value="1"/>
</dbReference>
<evidence type="ECO:0000256" key="4">
    <source>
        <dbReference type="ARBA" id="ARBA00022741"/>
    </source>
</evidence>
<keyword evidence="8 9" id="KW-0346">Stress response</keyword>
<dbReference type="InterPro" id="IPR014721">
    <property type="entry name" value="Ribsml_uS5_D2-typ_fold_subgr"/>
</dbReference>
<evidence type="ECO:0000256" key="8">
    <source>
        <dbReference type="ARBA" id="ARBA00023016"/>
    </source>
</evidence>
<evidence type="ECO:0000256" key="1">
    <source>
        <dbReference type="ARBA" id="ARBA00004496"/>
    </source>
</evidence>
<comment type="similarity">
    <text evidence="9 10 11 12">Belongs to the peptidase S16 family.</text>
</comment>
<dbReference type="Gene3D" id="1.20.5.5270">
    <property type="match status" value="1"/>
</dbReference>
<evidence type="ECO:0000256" key="5">
    <source>
        <dbReference type="ARBA" id="ARBA00022801"/>
    </source>
</evidence>
<dbReference type="HAMAP" id="MF_01973">
    <property type="entry name" value="lon_bact"/>
    <property type="match status" value="1"/>
</dbReference>
<dbReference type="RefSeq" id="WP_192027394.1">
    <property type="nucleotide sequence ID" value="NZ_JACYTN010000042.1"/>
</dbReference>
<feature type="active site" evidence="9 11">
    <location>
        <position position="722"/>
    </location>
</feature>